<evidence type="ECO:0000313" key="2">
    <source>
        <dbReference type="EMBL" id="RNA16769.1"/>
    </source>
</evidence>
<accession>A0A3M7QZW7</accession>
<dbReference type="AlphaFoldDB" id="A0A3M7QZW7"/>
<dbReference type="PANTHER" id="PTHR46348">
    <property type="entry name" value="DELETED IN LUNG AND ESOPHAGEAL CANCER PROTEIN 1"/>
    <property type="match status" value="1"/>
</dbReference>
<reference evidence="2 3" key="1">
    <citation type="journal article" date="2018" name="Sci. Rep.">
        <title>Genomic signatures of local adaptation to the degree of environmental predictability in rotifers.</title>
        <authorList>
            <person name="Franch-Gras L."/>
            <person name="Hahn C."/>
            <person name="Garcia-Roger E.M."/>
            <person name="Carmona M.J."/>
            <person name="Serra M."/>
            <person name="Gomez A."/>
        </authorList>
    </citation>
    <scope>NUCLEOTIDE SEQUENCE [LARGE SCALE GENOMIC DNA]</scope>
    <source>
        <strain evidence="2">HYR1</strain>
    </source>
</reference>
<name>A0A3M7QZW7_BRAPC</name>
<dbReference type="GO" id="GO:0005737">
    <property type="term" value="C:cytoplasm"/>
    <property type="evidence" value="ECO:0007669"/>
    <property type="project" value="TreeGrafter"/>
</dbReference>
<comment type="caution">
    <text evidence="2">The sequence shown here is derived from an EMBL/GenBank/DDBJ whole genome shotgun (WGS) entry which is preliminary data.</text>
</comment>
<proteinExistence type="predicted"/>
<dbReference type="OrthoDB" id="2115465at2759"/>
<dbReference type="GO" id="GO:0008285">
    <property type="term" value="P:negative regulation of cell population proliferation"/>
    <property type="evidence" value="ECO:0007669"/>
    <property type="project" value="InterPro"/>
</dbReference>
<organism evidence="2 3">
    <name type="scientific">Brachionus plicatilis</name>
    <name type="common">Marine rotifer</name>
    <name type="synonym">Brachionus muelleri</name>
    <dbReference type="NCBI Taxonomy" id="10195"/>
    <lineage>
        <taxon>Eukaryota</taxon>
        <taxon>Metazoa</taxon>
        <taxon>Spiralia</taxon>
        <taxon>Gnathifera</taxon>
        <taxon>Rotifera</taxon>
        <taxon>Eurotatoria</taxon>
        <taxon>Monogononta</taxon>
        <taxon>Pseudotrocha</taxon>
        <taxon>Ploima</taxon>
        <taxon>Brachionidae</taxon>
        <taxon>Brachionus</taxon>
    </lineage>
</organism>
<feature type="compositionally biased region" description="Polar residues" evidence="1">
    <location>
        <begin position="1"/>
        <end position="11"/>
    </location>
</feature>
<dbReference type="PANTHER" id="PTHR46348:SF1">
    <property type="entry name" value="DELETED IN LUNG AND ESOPHAGEAL CANCER PROTEIN 1"/>
    <property type="match status" value="1"/>
</dbReference>
<sequence length="203" mass="23599">MSLSPQVPSSHSLRDPSTFLQRPTSAKIPDVSHLLNSIFGDKYNKEKLSVDVVKNLSISSDVDNQYHKRYVQKLKEAQLVKESRIQEYAMLEKHILEAQAKALAYEDREEDKRMKTCQDPDLFGVPPTKSYFSYCLDDTILKDHNLLVPSDYYFKPKRPFVPMPKNDDSERYLEETVSSKERFKHKILPPINSSRKFDIEELG</sequence>
<dbReference type="GO" id="GO:0015631">
    <property type="term" value="F:tubulin binding"/>
    <property type="evidence" value="ECO:0007669"/>
    <property type="project" value="TreeGrafter"/>
</dbReference>
<dbReference type="InterPro" id="IPR033304">
    <property type="entry name" value="DLEC1"/>
</dbReference>
<dbReference type="GO" id="GO:0005929">
    <property type="term" value="C:cilium"/>
    <property type="evidence" value="ECO:0007669"/>
    <property type="project" value="TreeGrafter"/>
</dbReference>
<gene>
    <name evidence="2" type="ORF">BpHYR1_003040</name>
</gene>
<dbReference type="Proteomes" id="UP000276133">
    <property type="component" value="Unassembled WGS sequence"/>
</dbReference>
<evidence type="ECO:0000313" key="3">
    <source>
        <dbReference type="Proteomes" id="UP000276133"/>
    </source>
</evidence>
<dbReference type="EMBL" id="REGN01004631">
    <property type="protein sequence ID" value="RNA16769.1"/>
    <property type="molecule type" value="Genomic_DNA"/>
</dbReference>
<feature type="region of interest" description="Disordered" evidence="1">
    <location>
        <begin position="1"/>
        <end position="22"/>
    </location>
</feature>
<evidence type="ECO:0000256" key="1">
    <source>
        <dbReference type="SAM" id="MobiDB-lite"/>
    </source>
</evidence>
<protein>
    <submittedName>
        <fullName evidence="2">Deleted in lung and esophageal cancer 1-like</fullName>
    </submittedName>
</protein>
<keyword evidence="3" id="KW-1185">Reference proteome</keyword>
<feature type="non-terminal residue" evidence="2">
    <location>
        <position position="203"/>
    </location>
</feature>